<feature type="compositionally biased region" description="Basic and acidic residues" evidence="1">
    <location>
        <begin position="133"/>
        <end position="142"/>
    </location>
</feature>
<protein>
    <submittedName>
        <fullName evidence="3">Uncharacterized protein</fullName>
    </submittedName>
</protein>
<gene>
    <name evidence="3" type="ORF">B9Z19DRAFT_1064771</name>
</gene>
<evidence type="ECO:0000313" key="3">
    <source>
        <dbReference type="EMBL" id="PUU78821.1"/>
    </source>
</evidence>
<feature type="compositionally biased region" description="Basic and acidic residues" evidence="1">
    <location>
        <begin position="43"/>
        <end position="58"/>
    </location>
</feature>
<feature type="region of interest" description="Disordered" evidence="1">
    <location>
        <begin position="133"/>
        <end position="160"/>
    </location>
</feature>
<name>A0A2T6ZTL1_TUBBO</name>
<keyword evidence="2" id="KW-0472">Membrane</keyword>
<keyword evidence="2" id="KW-0812">Transmembrane</keyword>
<comment type="caution">
    <text evidence="3">The sequence shown here is derived from an EMBL/GenBank/DDBJ whole genome shotgun (WGS) entry which is preliminary data.</text>
</comment>
<sequence>MFWGAGQDAMDSSKKSVGAKCFLPGVAESRDQNTSELRHHNTISDRAHHTLKPHKENPPPHTTSIIHNPPKNNLSFSAPELTKHETHFKMFRFTTRFLLNRQLPIVRYLTMTTPRPGIPNNSKTRVEFSPHKELLSKDKEPVSVHQAASPSNAGSDEINFEPTDSSIKQHVYRLEDKPSEFAQAIRRIDGNIRTIKWQYGILLTAVCGTGGALLYWLIKGELSKSPKSSDVEKMVKKAAKNQGLKIAAEQSQAASKVPKAQMVAKTV</sequence>
<dbReference type="AlphaFoldDB" id="A0A2T6ZTL1"/>
<evidence type="ECO:0000256" key="1">
    <source>
        <dbReference type="SAM" id="MobiDB-lite"/>
    </source>
</evidence>
<accession>A0A2T6ZTL1</accession>
<evidence type="ECO:0000256" key="2">
    <source>
        <dbReference type="SAM" id="Phobius"/>
    </source>
</evidence>
<proteinExistence type="predicted"/>
<organism evidence="3 4">
    <name type="scientific">Tuber borchii</name>
    <name type="common">White truffle</name>
    <dbReference type="NCBI Taxonomy" id="42251"/>
    <lineage>
        <taxon>Eukaryota</taxon>
        <taxon>Fungi</taxon>
        <taxon>Dikarya</taxon>
        <taxon>Ascomycota</taxon>
        <taxon>Pezizomycotina</taxon>
        <taxon>Pezizomycetes</taxon>
        <taxon>Pezizales</taxon>
        <taxon>Tuberaceae</taxon>
        <taxon>Tuber</taxon>
    </lineage>
</organism>
<reference evidence="3 4" key="1">
    <citation type="submission" date="2017-04" db="EMBL/GenBank/DDBJ databases">
        <title>Draft genome sequence of Tuber borchii Vittad., a whitish edible truffle.</title>
        <authorList>
            <consortium name="DOE Joint Genome Institute"/>
            <person name="Murat C."/>
            <person name="Kuo A."/>
            <person name="Barry K.W."/>
            <person name="Clum A."/>
            <person name="Dockter R.B."/>
            <person name="Fauchery L."/>
            <person name="Iotti M."/>
            <person name="Kohler A."/>
            <person name="Labutti K."/>
            <person name="Lindquist E.A."/>
            <person name="Lipzen A."/>
            <person name="Ohm R.A."/>
            <person name="Wang M."/>
            <person name="Grigoriev I.V."/>
            <person name="Zambonelli A."/>
            <person name="Martin F.M."/>
        </authorList>
    </citation>
    <scope>NUCLEOTIDE SEQUENCE [LARGE SCALE GENOMIC DNA]</scope>
    <source>
        <strain evidence="3 4">Tbo3840</strain>
    </source>
</reference>
<feature type="compositionally biased region" description="Polar residues" evidence="1">
    <location>
        <begin position="62"/>
        <end position="76"/>
    </location>
</feature>
<dbReference type="Proteomes" id="UP000244722">
    <property type="component" value="Unassembled WGS sequence"/>
</dbReference>
<evidence type="ECO:0000313" key="4">
    <source>
        <dbReference type="Proteomes" id="UP000244722"/>
    </source>
</evidence>
<feature type="region of interest" description="Disordered" evidence="1">
    <location>
        <begin position="43"/>
        <end position="77"/>
    </location>
</feature>
<feature type="transmembrane region" description="Helical" evidence="2">
    <location>
        <begin position="197"/>
        <end position="218"/>
    </location>
</feature>
<keyword evidence="2" id="KW-1133">Transmembrane helix</keyword>
<keyword evidence="4" id="KW-1185">Reference proteome</keyword>
<dbReference type="EMBL" id="NESQ01000106">
    <property type="protein sequence ID" value="PUU78821.1"/>
    <property type="molecule type" value="Genomic_DNA"/>
</dbReference>